<dbReference type="InterPro" id="IPR013424">
    <property type="entry name" value="Ice-binding_C"/>
</dbReference>
<dbReference type="NCBIfam" id="TIGR02595">
    <property type="entry name" value="PEP_CTERM"/>
    <property type="match status" value="1"/>
</dbReference>
<reference evidence="2 3" key="1">
    <citation type="journal article" date="2019" name="Microbiome">
        <title>Annotated bacterial chromosomes from frame-shift-corrected long-read metagenomic data.</title>
        <authorList>
            <person name="Arumugam K."/>
            <person name="Bagci C."/>
            <person name="Bessarab I."/>
            <person name="Beier S."/>
            <person name="Buchfink B."/>
            <person name="Gorska A."/>
            <person name="Qiu G."/>
            <person name="Huson D.H."/>
            <person name="Williams R.B.H."/>
        </authorList>
    </citation>
    <scope>NUCLEOTIDE SEQUENCE [LARGE SCALE GENOMIC DNA]</scope>
    <source>
        <strain evidence="2">SSA1</strain>
    </source>
</reference>
<dbReference type="AlphaFoldDB" id="A0A7D5SVX4"/>
<dbReference type="Proteomes" id="UP000509684">
    <property type="component" value="Chromosome"/>
</dbReference>
<gene>
    <name evidence="2" type="ORF">HWD57_04840</name>
</gene>
<protein>
    <submittedName>
        <fullName evidence="2">PEP-CTERM sorting domain-containing protein</fullName>
    </submittedName>
</protein>
<evidence type="ECO:0000313" key="2">
    <source>
        <dbReference type="EMBL" id="QLH52441.1"/>
    </source>
</evidence>
<feature type="domain" description="Ice-binding protein C-terminal" evidence="1">
    <location>
        <begin position="196"/>
        <end position="219"/>
    </location>
</feature>
<sequence>MFAYLACSLLKSLAGGAFPPQFESCSLPTNISIRRKIMNLKKLLCTASALMLSSLAMASVVTNNINLALPHSGFTAYDIDGDAIDDIGLSEDCCSPNNTFVFGIGYPASWQYAWLSVGQTVDNTLTWVSGTGGYTPTAPVTPGLNYLAVKDTSIGSYFGYITIDFELPLVGTGGYSQTLVSYTYDDTGRAVTVGSSVPEPTALSLLGLGLLGLVGASRRRKAVEA</sequence>
<proteinExistence type="predicted"/>
<organism evidence="2 3">
    <name type="scientific">Candidatus Accumulibacter cognatus</name>
    <dbReference type="NCBI Taxonomy" id="2954383"/>
    <lineage>
        <taxon>Bacteria</taxon>
        <taxon>Pseudomonadati</taxon>
        <taxon>Pseudomonadota</taxon>
        <taxon>Betaproteobacteria</taxon>
        <taxon>Candidatus Accumulibacter</taxon>
    </lineage>
</organism>
<accession>A0A7D5SVX4</accession>
<evidence type="ECO:0000259" key="1">
    <source>
        <dbReference type="Pfam" id="PF07589"/>
    </source>
</evidence>
<dbReference type="KEGG" id="acog:HWD57_04840"/>
<dbReference type="Pfam" id="PF07589">
    <property type="entry name" value="PEP-CTERM"/>
    <property type="match status" value="1"/>
</dbReference>
<dbReference type="EMBL" id="CP058708">
    <property type="protein sequence ID" value="QLH52441.1"/>
    <property type="molecule type" value="Genomic_DNA"/>
</dbReference>
<evidence type="ECO:0000313" key="3">
    <source>
        <dbReference type="Proteomes" id="UP000509684"/>
    </source>
</evidence>
<name>A0A7D5SVX4_9PROT</name>